<name>A0A1T5DT81_9SPHN</name>
<dbReference type="Proteomes" id="UP000190044">
    <property type="component" value="Unassembled WGS sequence"/>
</dbReference>
<keyword evidence="3" id="KW-1185">Reference proteome</keyword>
<gene>
    <name evidence="2" type="ORF">SAMN06295937_101639</name>
</gene>
<dbReference type="EMBL" id="FUYP01000016">
    <property type="protein sequence ID" value="SKB74958.1"/>
    <property type="molecule type" value="Genomic_DNA"/>
</dbReference>
<organism evidence="2 3">
    <name type="scientific">Sphingopyxis flava</name>
    <dbReference type="NCBI Taxonomy" id="1507287"/>
    <lineage>
        <taxon>Bacteria</taxon>
        <taxon>Pseudomonadati</taxon>
        <taxon>Pseudomonadota</taxon>
        <taxon>Alphaproteobacteria</taxon>
        <taxon>Sphingomonadales</taxon>
        <taxon>Sphingomonadaceae</taxon>
        <taxon>Sphingopyxis</taxon>
    </lineage>
</organism>
<feature type="region of interest" description="Disordered" evidence="1">
    <location>
        <begin position="1"/>
        <end position="30"/>
    </location>
</feature>
<accession>A0A1T5DT81</accession>
<protein>
    <submittedName>
        <fullName evidence="2">Uncharacterized protein</fullName>
    </submittedName>
</protein>
<dbReference type="AlphaFoldDB" id="A0A1T5DT81"/>
<sequence length="117" mass="12500">MGFAAHPQRGGAKSNQVGRHFSPSPKRPVCPSFLEPDPNHISLQVHLAASGLGGAGGKSDAADYASALPVQLVNNDPLHAKHDARARHIAEVQLISLKQTAALLALSRRRARETIRF</sequence>
<evidence type="ECO:0000256" key="1">
    <source>
        <dbReference type="SAM" id="MobiDB-lite"/>
    </source>
</evidence>
<proteinExistence type="predicted"/>
<evidence type="ECO:0000313" key="2">
    <source>
        <dbReference type="EMBL" id="SKB74958.1"/>
    </source>
</evidence>
<evidence type="ECO:0000313" key="3">
    <source>
        <dbReference type="Proteomes" id="UP000190044"/>
    </source>
</evidence>
<reference evidence="3" key="1">
    <citation type="submission" date="2017-02" db="EMBL/GenBank/DDBJ databases">
        <authorList>
            <person name="Varghese N."/>
            <person name="Submissions S."/>
        </authorList>
    </citation>
    <scope>NUCLEOTIDE SEQUENCE [LARGE SCALE GENOMIC DNA]</scope>
    <source>
        <strain evidence="3">R11H</strain>
    </source>
</reference>